<proteinExistence type="predicted"/>
<feature type="region of interest" description="Disordered" evidence="4">
    <location>
        <begin position="1699"/>
        <end position="1718"/>
    </location>
</feature>
<keyword evidence="6" id="KW-1185">Reference proteome</keyword>
<dbReference type="InterPro" id="IPR005312">
    <property type="entry name" value="DUF1759"/>
</dbReference>
<dbReference type="Pfam" id="PF03564">
    <property type="entry name" value="DUF1759"/>
    <property type="match status" value="1"/>
</dbReference>
<reference evidence="5 6" key="1">
    <citation type="submission" date="2019-08" db="EMBL/GenBank/DDBJ databases">
        <authorList>
            <person name="Alioto T."/>
            <person name="Alioto T."/>
            <person name="Gomez Garrido J."/>
        </authorList>
    </citation>
    <scope>NUCLEOTIDE SEQUENCE [LARGE SCALE GENOMIC DNA]</scope>
</reference>
<gene>
    <name evidence="5" type="ORF">CINCED_3A009963</name>
</gene>
<sequence length="2446" mass="283744">MLPSKLRALNDCSTDESSDNDDAPVKITKEALETKAELQYSQALQYLARDQLNEAEEQLSELLQSEIICSINTTLAEKNKSESLLAHLKYCCLTNLGNLLFKKSNYSEALMHYQEALKMDSTDLNLWYRLGLTHTKLYQTDQAISAFLEGIKCNPNHWPTLDKLITLLYASNEYVCCLYYINISLNLDSGYIKGHFIKENIFKQFPSLISYFKSYCSEGGLDIECTEMINNDVQQKILNEIESIKKNDPMLQKYKAIKKSCKSVLYANPLEFKSWGHLGKWLLNIYDNLFENFEHSLLYEPIEFNFNPSKLDTTDVYILVDEKYNEKDSEKPLFKLDVSTRRRKSSPSLADHLKLSRRSARNKASSKVNESTLVKSVWDIMPQHLLLNTDGNDKFNINSIKWSDESMDTMDLYRLYEFSDLLSDAHTENLLKNNINDEDRIKQMKDDNYFGSDIEINHLSNFIKENDKKSISNLLEIFLIIIANKWPNVWPSNMVQIYIDIFKRVWIHTEKQNLSYIPDSNCDTLNDEQCTTIKNEIISILTYGELLCDLYFQLKTNQKPLEGSIIGGDFCSLWIGSITDALSSLDFKDDYVAINIRFLWLKAIFHVQDKETGLTCDVLDMLLNFIGSLDDYEIILPNLEYFYRINKRIVEKLIFTLKRNNLLSTVKNLYESKEYLNVVNILKETLKPQSRNFIEIPSYQTMSRYNQYIFMLNSFLELENYQELFKWCEPCLYEAILQHRKSLIEDSDVNQKANQADFINNIFYAMLKSIKIEGLKIFDYLCQGYKSRLIQSVINLLSYLIETPDGNPEIDAVSPWLLIYNLLKYEESKTEEPSFSSQTSNIPQSLALLFLGHEYLGKRSWCCFEDGILLFLTLSEIEPFIDLDFYTISLVQQVDQIFYCLYTHLIKRNKPRNVQDHHSMGLALTWPRARQLVYFYQPQELPSYDGLTKTYTINSDIEAMLKKIIPLIPSEIHPGRLTENLMKYIKGETDQLPVNDNPLPNDVKNMFYLIADYNFKNKTWNKAITFYILDLCNNSDRFDSWAAMALARGSQIEMKLNSCESIKNEGDIIRRAHMTSRCYKHSLKINPENTTLLIEYGTFTYSIHSFCSRLLKQETSNMSLQMFGELEEEKEKMIKIARKCFEAANHVWDSINCDDYEERSSWMQDERWVHHYILGKICEKNDDNSGLFMDHYLKAAQCLDSYGAKFPEQFIYTQPEHYAIEMLEIYYRIHAGALKLLEKFDNHSSNEEIYLKIKQTLDQISNMSPIVDKNKITSNTPSLDVNYLDKVKKEDIDLVVNQTLCEVINDAMKYDKEVDNFKLDSNRKRPCFDNVNITNNESRFIQTKDLSVKKIKLTNNSTIQDLNNMQWSLIQRCLAGLEDCIKRFPQHYKSYYRLSHFYFRSPSHKDNKKFHDLMFGERGLFVGQRPCNFFHGIWRIPSSEIDRPGSFAYHMSRCVHLLLDFLKDTENYEMLLNLAIQLRVIPDRDKKYLRDNEREGIAKEALFLSIQILRKLELETAKTNNHSKKELFLIQVCKVFKRVYKCWQKDNNLSKLLLNAYQNVVDTKDDVSIEVVIKYCQKLKLREKEIENKISIENKNSDGIESGIENKSSFEIIKDDTFPPIQNTNKSDTPNISTPISFETPKKCSSQVPHALPTNKQEISNQIMSMLAPYSQSPLIYPLPLETCSYAYTLQQKLQATKQKLKGSNNKQKTELKRPTSNKIDKVDPIRSVTFKTKKSISNNKFTNLGNNKELKIKSQKSAVSTINATKQVKNNQLEHNTFLQNSLNNLNELKLNNNLNSAVENKKLPKNLSNKFNEIFSTVQNSKPLKKYSDKSKTSAIKVLGNGNTNSTKPIMMKKMNMAHNTKSVYIDLDSAAEQARLKSKVFQNKSPENKVTIPVSLNPAMLLSTCPGLSITPILSSNDHNMQHKTIEPSLSHQIQNTSTSNNFSFEQQFQHLKSILINVCTYTLFSYIQHITGYYSNLSTMNNYYCWRRRMTPPPTGSHTHAHILSLKINNCFYLAYLHDLMQRRLIAGRRLTERFRWRSSWPVTLRVTLPLFNVVTIFNNFNFPHKHTQNINTFAHRHTLASQGLLGEPVHSLLSATHTFTKLVDSGTQKVLSDLKRKRGVVKTALTRTRTFVDKFDPSVQAISLLKFRQEELPRINKKFDDIQAEIELLCVDELEDAERERGDFERMYFAVRSQIQEIVNDRKRSESSGLDTSPLSSRAPARARLAPIYLPKFNGNMQDWEAFFDRFNVMVHHEDYYSTAQKFYYLRSTLGGQTLDLVKSLPMSDANYEIAIKKLQARYDNRDLVVQSHIREILNSPKIMSPSAQELLELHSHVSSHVAALEVLGLPTEHWDALLSTIIIERLDKSTSQEWQLRRTGTKLTKYIQFMEFVSRYSIALEGAEALASREDQVKDVNVGKEAIGKKFSLRAPLRGCPRSGFRGD</sequence>
<keyword evidence="2" id="KW-0539">Nucleus</keyword>
<evidence type="ECO:0000313" key="6">
    <source>
        <dbReference type="Proteomes" id="UP000325440"/>
    </source>
</evidence>
<organism evidence="5 6">
    <name type="scientific">Cinara cedri</name>
    <dbReference type="NCBI Taxonomy" id="506608"/>
    <lineage>
        <taxon>Eukaryota</taxon>
        <taxon>Metazoa</taxon>
        <taxon>Ecdysozoa</taxon>
        <taxon>Arthropoda</taxon>
        <taxon>Hexapoda</taxon>
        <taxon>Insecta</taxon>
        <taxon>Pterygota</taxon>
        <taxon>Neoptera</taxon>
        <taxon>Paraneoptera</taxon>
        <taxon>Hemiptera</taxon>
        <taxon>Sternorrhyncha</taxon>
        <taxon>Aphidomorpha</taxon>
        <taxon>Aphidoidea</taxon>
        <taxon>Aphididae</taxon>
        <taxon>Lachninae</taxon>
        <taxon>Cinara</taxon>
    </lineage>
</organism>
<comment type="subcellular location">
    <subcellularLocation>
        <location evidence="1">Nucleus</location>
    </subcellularLocation>
</comment>
<evidence type="ECO:0000313" key="5">
    <source>
        <dbReference type="EMBL" id="VVC42533.1"/>
    </source>
</evidence>
<evidence type="ECO:0000256" key="3">
    <source>
        <dbReference type="PROSITE-ProRule" id="PRU00339"/>
    </source>
</evidence>
<dbReference type="PANTHER" id="PTHR15502:SF7">
    <property type="entry name" value="CALCINEURIN-BINDING PROTEIN CABIN-1"/>
    <property type="match status" value="1"/>
</dbReference>
<evidence type="ECO:0000256" key="1">
    <source>
        <dbReference type="ARBA" id="ARBA00004123"/>
    </source>
</evidence>
<protein>
    <submittedName>
        <fullName evidence="5">Tetratricopeptide repeat,Tetratricopeptide repeat-containing domain,Tetratricopeptide-like helical</fullName>
    </submittedName>
</protein>
<dbReference type="InterPro" id="IPR033053">
    <property type="entry name" value="Hir3/CABIN1"/>
</dbReference>
<dbReference type="InterPro" id="IPR011990">
    <property type="entry name" value="TPR-like_helical_dom_sf"/>
</dbReference>
<dbReference type="InterPro" id="IPR019734">
    <property type="entry name" value="TPR_rpt"/>
</dbReference>
<feature type="compositionally biased region" description="Basic and acidic residues" evidence="4">
    <location>
        <begin position="1708"/>
        <end position="1718"/>
    </location>
</feature>
<accession>A0A5E4NFS6</accession>
<dbReference type="EMBL" id="CABPRJ010001958">
    <property type="protein sequence ID" value="VVC42533.1"/>
    <property type="molecule type" value="Genomic_DNA"/>
</dbReference>
<evidence type="ECO:0000256" key="4">
    <source>
        <dbReference type="SAM" id="MobiDB-lite"/>
    </source>
</evidence>
<dbReference type="SMART" id="SM00028">
    <property type="entry name" value="TPR"/>
    <property type="match status" value="3"/>
</dbReference>
<dbReference type="OrthoDB" id="77564at2759"/>
<dbReference type="PROSITE" id="PS50005">
    <property type="entry name" value="TPR"/>
    <property type="match status" value="2"/>
</dbReference>
<dbReference type="GO" id="GO:0006325">
    <property type="term" value="P:chromatin organization"/>
    <property type="evidence" value="ECO:0007669"/>
    <property type="project" value="InterPro"/>
</dbReference>
<dbReference type="GO" id="GO:0031491">
    <property type="term" value="F:nucleosome binding"/>
    <property type="evidence" value="ECO:0007669"/>
    <property type="project" value="TreeGrafter"/>
</dbReference>
<dbReference type="GO" id="GO:0005634">
    <property type="term" value="C:nucleus"/>
    <property type="evidence" value="ECO:0007669"/>
    <property type="project" value="UniProtKB-SubCell"/>
</dbReference>
<feature type="repeat" description="TPR" evidence="3">
    <location>
        <begin position="90"/>
        <end position="123"/>
    </location>
</feature>
<feature type="repeat" description="TPR" evidence="3">
    <location>
        <begin position="124"/>
        <end position="157"/>
    </location>
</feature>
<dbReference type="SUPFAM" id="SSF48452">
    <property type="entry name" value="TPR-like"/>
    <property type="match status" value="1"/>
</dbReference>
<name>A0A5E4NFS6_9HEMI</name>
<dbReference type="Gene3D" id="1.25.40.10">
    <property type="entry name" value="Tetratricopeptide repeat domain"/>
    <property type="match status" value="1"/>
</dbReference>
<keyword evidence="3" id="KW-0802">TPR repeat</keyword>
<evidence type="ECO:0000256" key="2">
    <source>
        <dbReference type="ARBA" id="ARBA00023242"/>
    </source>
</evidence>
<dbReference type="PANTHER" id="PTHR15502">
    <property type="entry name" value="CALCINEURIN-BINDING PROTEIN CABIN 1-RELATED"/>
    <property type="match status" value="1"/>
</dbReference>
<dbReference type="Pfam" id="PF13414">
    <property type="entry name" value="TPR_11"/>
    <property type="match status" value="1"/>
</dbReference>
<dbReference type="Proteomes" id="UP000325440">
    <property type="component" value="Unassembled WGS sequence"/>
</dbReference>